<dbReference type="InterPro" id="IPR033116">
    <property type="entry name" value="TRYPSIN_SER"/>
</dbReference>
<keyword evidence="10" id="KW-0732">Signal</keyword>
<feature type="domain" description="Peptidase S1" evidence="11">
    <location>
        <begin position="30"/>
        <end position="255"/>
    </location>
</feature>
<dbReference type="CDD" id="cd00190">
    <property type="entry name" value="Tryp_SPc"/>
    <property type="match status" value="1"/>
</dbReference>
<dbReference type="GO" id="GO:0007586">
    <property type="term" value="P:digestion"/>
    <property type="evidence" value="ECO:0007669"/>
    <property type="project" value="UniProtKB-KW"/>
</dbReference>
<dbReference type="GO" id="GO:0006508">
    <property type="term" value="P:proteolysis"/>
    <property type="evidence" value="ECO:0007669"/>
    <property type="project" value="UniProtKB-KW"/>
</dbReference>
<comment type="similarity">
    <text evidence="1">Belongs to the peptidase S1 family.</text>
</comment>
<keyword evidence="5" id="KW-0720">Serine protease</keyword>
<dbReference type="InterPro" id="IPR043504">
    <property type="entry name" value="Peptidase_S1_PA_chymotrypsin"/>
</dbReference>
<dbReference type="InterPro" id="IPR001314">
    <property type="entry name" value="Peptidase_S1A"/>
</dbReference>
<evidence type="ECO:0000256" key="3">
    <source>
        <dbReference type="ARBA" id="ARBA00022757"/>
    </source>
</evidence>
<evidence type="ECO:0000256" key="5">
    <source>
        <dbReference type="ARBA" id="ARBA00022825"/>
    </source>
</evidence>
<evidence type="ECO:0000256" key="9">
    <source>
        <dbReference type="ARBA" id="ARBA00038868"/>
    </source>
</evidence>
<keyword evidence="2" id="KW-0645">Protease</keyword>
<evidence type="ECO:0000256" key="10">
    <source>
        <dbReference type="SAM" id="SignalP"/>
    </source>
</evidence>
<evidence type="ECO:0000313" key="13">
    <source>
        <dbReference type="Proteomes" id="UP001497644"/>
    </source>
</evidence>
<evidence type="ECO:0000256" key="1">
    <source>
        <dbReference type="ARBA" id="ARBA00007664"/>
    </source>
</evidence>
<sequence>MRGAVIILYFAAFLVKTLSENATHKTQPKIIGGQPIDIKYRPFMLSLHNSYGFLCGASILSRTWAITALHCLIPVSSQYYVRAGSNKMDKDGSVHKVTNIHVYNDTYHPWFSTMLHHDIALLEVKPSFRFSRTVRPIRLPRSTHGIQRQLLVCGWGYTNIEKEEIAKTLMGVYVKYVPFETCIKVSFDYAVLVQKDYHLCYGTQGKDACFGDSGGALASKKTIYGIVSFGHNCGHVPGVYVKVSYYLEWIKAVTNL</sequence>
<evidence type="ECO:0000256" key="6">
    <source>
        <dbReference type="ARBA" id="ARBA00023145"/>
    </source>
</evidence>
<dbReference type="PROSITE" id="PS50240">
    <property type="entry name" value="TRYPSIN_DOM"/>
    <property type="match status" value="1"/>
</dbReference>
<protein>
    <recommendedName>
        <fullName evidence="9">trypsin</fullName>
        <ecNumber evidence="9">3.4.21.4</ecNumber>
    </recommendedName>
</protein>
<proteinExistence type="inferred from homology"/>
<dbReference type="PANTHER" id="PTHR24276:SF97">
    <property type="entry name" value="GH13245P2-RELATED"/>
    <property type="match status" value="1"/>
</dbReference>
<dbReference type="InterPro" id="IPR050430">
    <property type="entry name" value="Peptidase_S1"/>
</dbReference>
<keyword evidence="13" id="KW-1185">Reference proteome</keyword>
<dbReference type="PRINTS" id="PR00722">
    <property type="entry name" value="CHYMOTRYPSIN"/>
</dbReference>
<dbReference type="SUPFAM" id="SSF50494">
    <property type="entry name" value="Trypsin-like serine proteases"/>
    <property type="match status" value="1"/>
</dbReference>
<comment type="catalytic activity">
    <reaction evidence="8">
        <text>Preferential cleavage: Arg-|-Xaa, Lys-|-Xaa.</text>
        <dbReference type="EC" id="3.4.21.4"/>
    </reaction>
</comment>
<dbReference type="GO" id="GO:0004252">
    <property type="term" value="F:serine-type endopeptidase activity"/>
    <property type="evidence" value="ECO:0007669"/>
    <property type="project" value="UniProtKB-EC"/>
</dbReference>
<accession>A0AAV2N2Y9</accession>
<evidence type="ECO:0000256" key="7">
    <source>
        <dbReference type="ARBA" id="ARBA00023157"/>
    </source>
</evidence>
<evidence type="ECO:0000256" key="2">
    <source>
        <dbReference type="ARBA" id="ARBA00022670"/>
    </source>
</evidence>
<dbReference type="Pfam" id="PF00089">
    <property type="entry name" value="Trypsin"/>
    <property type="match status" value="1"/>
</dbReference>
<evidence type="ECO:0000256" key="4">
    <source>
        <dbReference type="ARBA" id="ARBA00022801"/>
    </source>
</evidence>
<dbReference type="InterPro" id="IPR009003">
    <property type="entry name" value="Peptidase_S1_PA"/>
</dbReference>
<dbReference type="EC" id="3.4.21.4" evidence="9"/>
<evidence type="ECO:0000259" key="11">
    <source>
        <dbReference type="PROSITE" id="PS50240"/>
    </source>
</evidence>
<dbReference type="FunFam" id="2.40.10.10:FF:000068">
    <property type="entry name" value="transmembrane protease serine 2"/>
    <property type="match status" value="1"/>
</dbReference>
<feature type="chain" id="PRO_5043359979" description="trypsin" evidence="10">
    <location>
        <begin position="20"/>
        <end position="256"/>
    </location>
</feature>
<reference evidence="12 13" key="1">
    <citation type="submission" date="2024-04" db="EMBL/GenBank/DDBJ databases">
        <authorList>
            <consortium name="Molecular Ecology Group"/>
        </authorList>
    </citation>
    <scope>NUCLEOTIDE SEQUENCE [LARGE SCALE GENOMIC DNA]</scope>
</reference>
<dbReference type="PROSITE" id="PS00135">
    <property type="entry name" value="TRYPSIN_SER"/>
    <property type="match status" value="1"/>
</dbReference>
<keyword evidence="6" id="KW-0865">Zymogen</keyword>
<dbReference type="Proteomes" id="UP001497644">
    <property type="component" value="Chromosome 1"/>
</dbReference>
<keyword evidence="7" id="KW-1015">Disulfide bond</keyword>
<organism evidence="12 13">
    <name type="scientific">Lasius platythorax</name>
    <dbReference type="NCBI Taxonomy" id="488582"/>
    <lineage>
        <taxon>Eukaryota</taxon>
        <taxon>Metazoa</taxon>
        <taxon>Ecdysozoa</taxon>
        <taxon>Arthropoda</taxon>
        <taxon>Hexapoda</taxon>
        <taxon>Insecta</taxon>
        <taxon>Pterygota</taxon>
        <taxon>Neoptera</taxon>
        <taxon>Endopterygota</taxon>
        <taxon>Hymenoptera</taxon>
        <taxon>Apocrita</taxon>
        <taxon>Aculeata</taxon>
        <taxon>Formicoidea</taxon>
        <taxon>Formicidae</taxon>
        <taxon>Formicinae</taxon>
        <taxon>Lasius</taxon>
        <taxon>Lasius</taxon>
    </lineage>
</organism>
<keyword evidence="4" id="KW-0378">Hydrolase</keyword>
<dbReference type="SMART" id="SM00020">
    <property type="entry name" value="Tryp_SPc"/>
    <property type="match status" value="1"/>
</dbReference>
<keyword evidence="3" id="KW-0222">Digestion</keyword>
<gene>
    <name evidence="12" type="ORF">LPLAT_LOCUS710</name>
</gene>
<dbReference type="EMBL" id="OZ034824">
    <property type="protein sequence ID" value="CAL1673930.1"/>
    <property type="molecule type" value="Genomic_DNA"/>
</dbReference>
<dbReference type="PANTHER" id="PTHR24276">
    <property type="entry name" value="POLYSERASE-RELATED"/>
    <property type="match status" value="1"/>
</dbReference>
<dbReference type="InterPro" id="IPR001254">
    <property type="entry name" value="Trypsin_dom"/>
</dbReference>
<feature type="signal peptide" evidence="10">
    <location>
        <begin position="1"/>
        <end position="19"/>
    </location>
</feature>
<evidence type="ECO:0000313" key="12">
    <source>
        <dbReference type="EMBL" id="CAL1673930.1"/>
    </source>
</evidence>
<dbReference type="Gene3D" id="2.40.10.10">
    <property type="entry name" value="Trypsin-like serine proteases"/>
    <property type="match status" value="1"/>
</dbReference>
<name>A0AAV2N2Y9_9HYME</name>
<evidence type="ECO:0000256" key="8">
    <source>
        <dbReference type="ARBA" id="ARBA00036320"/>
    </source>
</evidence>
<dbReference type="AlphaFoldDB" id="A0AAV2N2Y9"/>